<proteinExistence type="predicted"/>
<protein>
    <submittedName>
        <fullName evidence="2">Uncharacterized protein</fullName>
    </submittedName>
</protein>
<evidence type="ECO:0000313" key="3">
    <source>
        <dbReference type="Proteomes" id="UP000747399"/>
    </source>
</evidence>
<dbReference type="AlphaFoldDB" id="A0A8J4BD67"/>
<gene>
    <name evidence="2" type="ORF">Vafri_13649</name>
</gene>
<organism evidence="2 3">
    <name type="scientific">Volvox africanus</name>
    <dbReference type="NCBI Taxonomy" id="51714"/>
    <lineage>
        <taxon>Eukaryota</taxon>
        <taxon>Viridiplantae</taxon>
        <taxon>Chlorophyta</taxon>
        <taxon>core chlorophytes</taxon>
        <taxon>Chlorophyceae</taxon>
        <taxon>CS clade</taxon>
        <taxon>Chlamydomonadales</taxon>
        <taxon>Volvocaceae</taxon>
        <taxon>Volvox</taxon>
    </lineage>
</organism>
<feature type="compositionally biased region" description="Low complexity" evidence="1">
    <location>
        <begin position="180"/>
        <end position="209"/>
    </location>
</feature>
<feature type="compositionally biased region" description="Gly residues" evidence="1">
    <location>
        <begin position="210"/>
        <end position="219"/>
    </location>
</feature>
<keyword evidence="3" id="KW-1185">Reference proteome</keyword>
<feature type="non-terminal residue" evidence="2">
    <location>
        <position position="246"/>
    </location>
</feature>
<comment type="caution">
    <text evidence="2">The sequence shown here is derived from an EMBL/GenBank/DDBJ whole genome shotgun (WGS) entry which is preliminary data.</text>
</comment>
<dbReference type="Proteomes" id="UP000747399">
    <property type="component" value="Unassembled WGS sequence"/>
</dbReference>
<evidence type="ECO:0000256" key="1">
    <source>
        <dbReference type="SAM" id="MobiDB-lite"/>
    </source>
</evidence>
<feature type="non-terminal residue" evidence="2">
    <location>
        <position position="1"/>
    </location>
</feature>
<evidence type="ECO:0000313" key="2">
    <source>
        <dbReference type="EMBL" id="GIL58647.1"/>
    </source>
</evidence>
<name>A0A8J4BD67_9CHLO</name>
<feature type="region of interest" description="Disordered" evidence="1">
    <location>
        <begin position="60"/>
        <end position="83"/>
    </location>
</feature>
<reference evidence="2" key="1">
    <citation type="journal article" date="2021" name="Proc. Natl. Acad. Sci. U.S.A.">
        <title>Three genomes in the algal genus Volvox reveal the fate of a haploid sex-determining region after a transition to homothallism.</title>
        <authorList>
            <person name="Yamamoto K."/>
            <person name="Hamaji T."/>
            <person name="Kawai-Toyooka H."/>
            <person name="Matsuzaki R."/>
            <person name="Takahashi F."/>
            <person name="Nishimura Y."/>
            <person name="Kawachi M."/>
            <person name="Noguchi H."/>
            <person name="Minakuchi Y."/>
            <person name="Umen J.G."/>
            <person name="Toyoda A."/>
            <person name="Nozaki H."/>
        </authorList>
    </citation>
    <scope>NUCLEOTIDE SEQUENCE</scope>
    <source>
        <strain evidence="2">NIES-3780</strain>
    </source>
</reference>
<accession>A0A8J4BD67</accession>
<dbReference type="EMBL" id="BNCO01000032">
    <property type="protein sequence ID" value="GIL58647.1"/>
    <property type="molecule type" value="Genomic_DNA"/>
</dbReference>
<feature type="region of interest" description="Disordered" evidence="1">
    <location>
        <begin position="116"/>
        <end position="226"/>
    </location>
</feature>
<sequence length="246" mass="24728">LDLDLAKINSRLPPGSGCRGCGENTLSCSLVMAYCCGTTGRVVTDLPPLWKRIMPNNSHTSFDNPTTSNAVVQSSDTRTITRSSGRANDINITTTAAGAAAAKTIIIRNAAAANTPGRVNDNTSCTRRDDLPANKISEVEVAAAGDGGDDGDGGGFSGDSDGGVTSAREGAQNSTLDAPATTTEGIITINNNNNNDNSTAATVSPSGSNGEDGGSGGWKGTPPTDAVVTCDLAAKGPNATRPANTA</sequence>